<dbReference type="GO" id="GO:0003677">
    <property type="term" value="F:DNA binding"/>
    <property type="evidence" value="ECO:0007669"/>
    <property type="project" value="UniProtKB-UniRule"/>
</dbReference>
<keyword evidence="1 2" id="KW-0238">DNA-binding</keyword>
<evidence type="ECO:0000313" key="5">
    <source>
        <dbReference type="EMBL" id="GFR82758.1"/>
    </source>
</evidence>
<keyword evidence="6" id="KW-1185">Reference proteome</keyword>
<gene>
    <name evidence="5" type="ORF">ElyMa_000634200</name>
</gene>
<dbReference type="Pfam" id="PF00046">
    <property type="entry name" value="Homeodomain"/>
    <property type="match status" value="1"/>
</dbReference>
<dbReference type="SUPFAM" id="SSF46689">
    <property type="entry name" value="Homeodomain-like"/>
    <property type="match status" value="1"/>
</dbReference>
<evidence type="ECO:0000259" key="4">
    <source>
        <dbReference type="PROSITE" id="PS50071"/>
    </source>
</evidence>
<dbReference type="EMBL" id="BMAT01001291">
    <property type="protein sequence ID" value="GFR82758.1"/>
    <property type="molecule type" value="Genomic_DNA"/>
</dbReference>
<protein>
    <submittedName>
        <fullName evidence="5">Empty spiracles</fullName>
    </submittedName>
</protein>
<dbReference type="Proteomes" id="UP000762676">
    <property type="component" value="Unassembled WGS sequence"/>
</dbReference>
<reference evidence="5 6" key="1">
    <citation type="journal article" date="2021" name="Elife">
        <title>Chloroplast acquisition without the gene transfer in kleptoplastic sea slugs, Plakobranchus ocellatus.</title>
        <authorList>
            <person name="Maeda T."/>
            <person name="Takahashi S."/>
            <person name="Yoshida T."/>
            <person name="Shimamura S."/>
            <person name="Takaki Y."/>
            <person name="Nagai Y."/>
            <person name="Toyoda A."/>
            <person name="Suzuki Y."/>
            <person name="Arimoto A."/>
            <person name="Ishii H."/>
            <person name="Satoh N."/>
            <person name="Nishiyama T."/>
            <person name="Hasebe M."/>
            <person name="Maruyama T."/>
            <person name="Minagawa J."/>
            <person name="Obokata J."/>
            <person name="Shigenobu S."/>
        </authorList>
    </citation>
    <scope>NUCLEOTIDE SEQUENCE [LARGE SCALE GENOMIC DNA]</scope>
</reference>
<evidence type="ECO:0000313" key="6">
    <source>
        <dbReference type="Proteomes" id="UP000762676"/>
    </source>
</evidence>
<dbReference type="InterPro" id="IPR001356">
    <property type="entry name" value="HD"/>
</dbReference>
<organism evidence="5 6">
    <name type="scientific">Elysia marginata</name>
    <dbReference type="NCBI Taxonomy" id="1093978"/>
    <lineage>
        <taxon>Eukaryota</taxon>
        <taxon>Metazoa</taxon>
        <taxon>Spiralia</taxon>
        <taxon>Lophotrochozoa</taxon>
        <taxon>Mollusca</taxon>
        <taxon>Gastropoda</taxon>
        <taxon>Heterobranchia</taxon>
        <taxon>Euthyneura</taxon>
        <taxon>Panpulmonata</taxon>
        <taxon>Sacoglossa</taxon>
        <taxon>Placobranchoidea</taxon>
        <taxon>Plakobranchidae</taxon>
        <taxon>Elysia</taxon>
    </lineage>
</organism>
<comment type="caution">
    <text evidence="5">The sequence shown here is derived from an EMBL/GenBank/DDBJ whole genome shotgun (WGS) entry which is preliminary data.</text>
</comment>
<dbReference type="CDD" id="cd00086">
    <property type="entry name" value="homeodomain"/>
    <property type="match status" value="1"/>
</dbReference>
<dbReference type="Gene3D" id="1.10.10.60">
    <property type="entry name" value="Homeodomain-like"/>
    <property type="match status" value="1"/>
</dbReference>
<evidence type="ECO:0000256" key="3">
    <source>
        <dbReference type="SAM" id="MobiDB-lite"/>
    </source>
</evidence>
<dbReference type="PROSITE" id="PS50071">
    <property type="entry name" value="HOMEOBOX_2"/>
    <property type="match status" value="1"/>
</dbReference>
<dbReference type="GO" id="GO:0005634">
    <property type="term" value="C:nucleus"/>
    <property type="evidence" value="ECO:0007669"/>
    <property type="project" value="UniProtKB-SubCell"/>
</dbReference>
<sequence length="78" mass="8929">MKRWVDESEVKVWFQNRRTKHKRMKAEEDGSSCSQSDGNDGDGGKHGDGSDLTTYMDHDEEDEPCSEEEEELSVTEDC</sequence>
<feature type="region of interest" description="Disordered" evidence="3">
    <location>
        <begin position="17"/>
        <end position="78"/>
    </location>
</feature>
<evidence type="ECO:0000256" key="1">
    <source>
        <dbReference type="PROSITE-ProRule" id="PRU00108"/>
    </source>
</evidence>
<evidence type="ECO:0000256" key="2">
    <source>
        <dbReference type="RuleBase" id="RU000682"/>
    </source>
</evidence>
<proteinExistence type="predicted"/>
<feature type="compositionally biased region" description="Acidic residues" evidence="3">
    <location>
        <begin position="58"/>
        <end position="78"/>
    </location>
</feature>
<accession>A0AAV4GCN6</accession>
<keyword evidence="1 2" id="KW-0539">Nucleus</keyword>
<dbReference type="AlphaFoldDB" id="A0AAV4GCN6"/>
<feature type="domain" description="Homeobox" evidence="4">
    <location>
        <begin position="1"/>
        <end position="24"/>
    </location>
</feature>
<dbReference type="InterPro" id="IPR009057">
    <property type="entry name" value="Homeodomain-like_sf"/>
</dbReference>
<comment type="subcellular location">
    <subcellularLocation>
        <location evidence="1 2">Nucleus</location>
    </subcellularLocation>
</comment>
<name>A0AAV4GCN6_9GAST</name>
<keyword evidence="1 2" id="KW-0371">Homeobox</keyword>
<feature type="DNA-binding region" description="Homeobox" evidence="1">
    <location>
        <begin position="3"/>
        <end position="25"/>
    </location>
</feature>